<evidence type="ECO:0000256" key="4">
    <source>
        <dbReference type="ARBA" id="ARBA00022917"/>
    </source>
</evidence>
<organism evidence="7 8">
    <name type="scientific">Vreelandella sulfidaeris</name>
    <dbReference type="NCBI Taxonomy" id="115553"/>
    <lineage>
        <taxon>Bacteria</taxon>
        <taxon>Pseudomonadati</taxon>
        <taxon>Pseudomonadota</taxon>
        <taxon>Gammaproteobacteria</taxon>
        <taxon>Oceanospirillales</taxon>
        <taxon>Halomonadaceae</taxon>
        <taxon>Vreelandella</taxon>
    </lineage>
</organism>
<evidence type="ECO:0000256" key="3">
    <source>
        <dbReference type="ARBA" id="ARBA00022840"/>
    </source>
</evidence>
<reference evidence="7 8" key="1">
    <citation type="journal article" date="2019" name="Microbiol. Resour. Announc.">
        <title>Complete Genome Sequence of Halomonas sulfidaeris Strain Esulfide1 Isolated from a Metal Sulfide Rock at a Depth of 2,200 Meters, Obtained Using Nanopore Sequencing.</title>
        <authorList>
            <person name="Saito M."/>
            <person name="Nishigata A."/>
            <person name="Galipon J."/>
            <person name="Arakawa K."/>
        </authorList>
    </citation>
    <scope>NUCLEOTIDE SEQUENCE [LARGE SCALE GENOMIC DNA]</scope>
    <source>
        <strain evidence="7 8">ATCC BAA-803</strain>
    </source>
</reference>
<keyword evidence="2" id="KW-0547">Nucleotide-binding</keyword>
<dbReference type="GO" id="GO:0005829">
    <property type="term" value="C:cytosol"/>
    <property type="evidence" value="ECO:0007669"/>
    <property type="project" value="TreeGrafter"/>
</dbReference>
<keyword evidence="5" id="KW-0030">Aminoacyl-tRNA synthetase</keyword>
<dbReference type="InterPro" id="IPR050081">
    <property type="entry name" value="Ile-tRNA_ligase"/>
</dbReference>
<evidence type="ECO:0000256" key="6">
    <source>
        <dbReference type="ARBA" id="ARBA00048359"/>
    </source>
</evidence>
<proteinExistence type="predicted"/>
<evidence type="ECO:0000313" key="7">
    <source>
        <dbReference type="EMBL" id="BBI64311.1"/>
    </source>
</evidence>
<dbReference type="Gene3D" id="3.90.740.10">
    <property type="entry name" value="Valyl/Leucyl/Isoleucyl-tRNA synthetase, editing domain"/>
    <property type="match status" value="1"/>
</dbReference>
<name>A0A455UI12_9GAMM</name>
<keyword evidence="1" id="KW-0436">Ligase</keyword>
<dbReference type="AlphaFoldDB" id="A0A455UI12"/>
<comment type="catalytic activity">
    <reaction evidence="6">
        <text>tRNA(Ile) + L-isoleucine + ATP = L-isoleucyl-tRNA(Ile) + AMP + diphosphate</text>
        <dbReference type="Rhea" id="RHEA:11060"/>
        <dbReference type="Rhea" id="RHEA-COMP:9666"/>
        <dbReference type="Rhea" id="RHEA-COMP:9695"/>
        <dbReference type="ChEBI" id="CHEBI:30616"/>
        <dbReference type="ChEBI" id="CHEBI:33019"/>
        <dbReference type="ChEBI" id="CHEBI:58045"/>
        <dbReference type="ChEBI" id="CHEBI:78442"/>
        <dbReference type="ChEBI" id="CHEBI:78528"/>
        <dbReference type="ChEBI" id="CHEBI:456215"/>
        <dbReference type="EC" id="6.1.1.5"/>
    </reaction>
</comment>
<dbReference type="SUPFAM" id="SSF50677">
    <property type="entry name" value="ValRS/IleRS/LeuRS editing domain"/>
    <property type="match status" value="1"/>
</dbReference>
<evidence type="ECO:0000256" key="2">
    <source>
        <dbReference type="ARBA" id="ARBA00022741"/>
    </source>
</evidence>
<dbReference type="PANTHER" id="PTHR42765:SF1">
    <property type="entry name" value="ISOLEUCINE--TRNA LIGASE, MITOCHONDRIAL"/>
    <property type="match status" value="1"/>
</dbReference>
<dbReference type="InterPro" id="IPR009008">
    <property type="entry name" value="Val/Leu/Ile-tRNA-synth_edit"/>
</dbReference>
<dbReference type="GO" id="GO:0004822">
    <property type="term" value="F:isoleucine-tRNA ligase activity"/>
    <property type="evidence" value="ECO:0007669"/>
    <property type="project" value="UniProtKB-EC"/>
</dbReference>
<evidence type="ECO:0000313" key="8">
    <source>
        <dbReference type="Proteomes" id="UP000320231"/>
    </source>
</evidence>
<evidence type="ECO:0000256" key="1">
    <source>
        <dbReference type="ARBA" id="ARBA00022598"/>
    </source>
</evidence>
<sequence>MEFDDMLNPVQGNGVYADDLPFFGGQMIWKANPNIVEKLREVNALMAHIPIKHSYMHCWRHKTPVIYRATAQWFVGMDIKGKMAKRCVKALWKASKPPRLRPLGAGPPAQHDRQPPRLVYLAPA</sequence>
<dbReference type="EMBL" id="AP019514">
    <property type="protein sequence ID" value="BBI64311.1"/>
    <property type="molecule type" value="Genomic_DNA"/>
</dbReference>
<gene>
    <name evidence="7" type="ORF">HSBAA_56170</name>
</gene>
<dbReference type="Proteomes" id="UP000320231">
    <property type="component" value="Chromosome"/>
</dbReference>
<dbReference type="GO" id="GO:0006428">
    <property type="term" value="P:isoleucyl-tRNA aminoacylation"/>
    <property type="evidence" value="ECO:0007669"/>
    <property type="project" value="TreeGrafter"/>
</dbReference>
<keyword evidence="4" id="KW-0648">Protein biosynthesis</keyword>
<protein>
    <submittedName>
        <fullName evidence="7">Uncharacterized protein</fullName>
    </submittedName>
</protein>
<accession>A0A455UI12</accession>
<evidence type="ECO:0000256" key="5">
    <source>
        <dbReference type="ARBA" id="ARBA00023146"/>
    </source>
</evidence>
<dbReference type="KEGG" id="hsr:HSBAA_56170"/>
<dbReference type="SUPFAM" id="SSF52374">
    <property type="entry name" value="Nucleotidylyl transferase"/>
    <property type="match status" value="1"/>
</dbReference>
<keyword evidence="3" id="KW-0067">ATP-binding</keyword>
<dbReference type="GO" id="GO:0002161">
    <property type="term" value="F:aminoacyl-tRNA deacylase activity"/>
    <property type="evidence" value="ECO:0007669"/>
    <property type="project" value="InterPro"/>
</dbReference>
<dbReference type="PANTHER" id="PTHR42765">
    <property type="entry name" value="SOLEUCYL-TRNA SYNTHETASE"/>
    <property type="match status" value="1"/>
</dbReference>
<dbReference type="GO" id="GO:0005524">
    <property type="term" value="F:ATP binding"/>
    <property type="evidence" value="ECO:0007669"/>
    <property type="project" value="UniProtKB-KW"/>
</dbReference>